<dbReference type="AlphaFoldDB" id="A0A0C1JK80"/>
<dbReference type="OMA" id="CITESKY"/>
<dbReference type="EMBL" id="JSAN01000077">
    <property type="protein sequence ID" value="KIC71695.1"/>
    <property type="molecule type" value="Genomic_DNA"/>
</dbReference>
<gene>
    <name evidence="5" type="ORF">DB44_DE00210</name>
</gene>
<feature type="signal peptide" evidence="4">
    <location>
        <begin position="1"/>
        <end position="23"/>
    </location>
</feature>
<evidence type="ECO:0000256" key="3">
    <source>
        <dbReference type="SAM" id="Coils"/>
    </source>
</evidence>
<dbReference type="GO" id="GO:0050821">
    <property type="term" value="P:protein stabilization"/>
    <property type="evidence" value="ECO:0007669"/>
    <property type="project" value="TreeGrafter"/>
</dbReference>
<dbReference type="PATRIC" id="fig|362787.3.peg.1264"/>
<comment type="similarity">
    <text evidence="1">Belongs to the Skp family.</text>
</comment>
<sequence>MKNLRQLLLTLFCTFVVSTSAFAQTTSQPLKIGIVNAKKCLDESKLGKQEQANFDKMKKQMESILQDKERDLEELESKINDEDYMDSISEEAASELKRKKRNLKNEGLQLQNQYIQTLQQANLKIVQKLTDTIAKASSQVAQDTTIGQAVDVIFSDEACTYFAPGLDVTDRVVTKMNAIYDNEQKEASKK</sequence>
<accession>A0A0C1JK80</accession>
<keyword evidence="3" id="KW-0175">Coiled coil</keyword>
<keyword evidence="2 4" id="KW-0732">Signal</keyword>
<dbReference type="SMART" id="SM00935">
    <property type="entry name" value="OmpH"/>
    <property type="match status" value="1"/>
</dbReference>
<evidence type="ECO:0000313" key="5">
    <source>
        <dbReference type="EMBL" id="KIC71695.1"/>
    </source>
</evidence>
<dbReference type="SUPFAM" id="SSF111384">
    <property type="entry name" value="OmpH-like"/>
    <property type="match status" value="1"/>
</dbReference>
<proteinExistence type="inferred from homology"/>
<dbReference type="Gene3D" id="3.30.910.20">
    <property type="entry name" value="Skp domain"/>
    <property type="match status" value="1"/>
</dbReference>
<dbReference type="GO" id="GO:0005829">
    <property type="term" value="C:cytosol"/>
    <property type="evidence" value="ECO:0007669"/>
    <property type="project" value="TreeGrafter"/>
</dbReference>
<organism evidence="5 6">
    <name type="scientific">Candidatus Protochlamydia amoebophila</name>
    <dbReference type="NCBI Taxonomy" id="362787"/>
    <lineage>
        <taxon>Bacteria</taxon>
        <taxon>Pseudomonadati</taxon>
        <taxon>Chlamydiota</taxon>
        <taxon>Chlamydiia</taxon>
        <taxon>Parachlamydiales</taxon>
        <taxon>Parachlamydiaceae</taxon>
        <taxon>Candidatus Protochlamydia</taxon>
    </lineage>
</organism>
<dbReference type="InterPro" id="IPR024930">
    <property type="entry name" value="Skp_dom_sf"/>
</dbReference>
<dbReference type="Proteomes" id="UP000031465">
    <property type="component" value="Unassembled WGS sequence"/>
</dbReference>
<feature type="chain" id="PRO_5002147904" evidence="4">
    <location>
        <begin position="24"/>
        <end position="190"/>
    </location>
</feature>
<dbReference type="RefSeq" id="WP_011176272.1">
    <property type="nucleotide sequence ID" value="NZ_JSAN01000077.1"/>
</dbReference>
<protein>
    <submittedName>
        <fullName evidence="5">Skp-like protein</fullName>
    </submittedName>
</protein>
<dbReference type="Pfam" id="PF03938">
    <property type="entry name" value="OmpH"/>
    <property type="match status" value="1"/>
</dbReference>
<reference evidence="5 6" key="1">
    <citation type="journal article" date="2014" name="Mol. Biol. Evol.">
        <title>Massive expansion of Ubiquitination-related gene families within the Chlamydiae.</title>
        <authorList>
            <person name="Domman D."/>
            <person name="Collingro A."/>
            <person name="Lagkouvardos I."/>
            <person name="Gehre L."/>
            <person name="Weinmaier T."/>
            <person name="Rattei T."/>
            <person name="Subtil A."/>
            <person name="Horn M."/>
        </authorList>
    </citation>
    <scope>NUCLEOTIDE SEQUENCE [LARGE SCALE GENOMIC DNA]</scope>
    <source>
        <strain evidence="5 6">EI2</strain>
    </source>
</reference>
<dbReference type="PANTHER" id="PTHR35089:SF1">
    <property type="entry name" value="CHAPERONE PROTEIN SKP"/>
    <property type="match status" value="1"/>
</dbReference>
<dbReference type="InterPro" id="IPR005632">
    <property type="entry name" value="Chaperone_Skp"/>
</dbReference>
<name>A0A0C1JK80_9BACT</name>
<evidence type="ECO:0000313" key="6">
    <source>
        <dbReference type="Proteomes" id="UP000031465"/>
    </source>
</evidence>
<evidence type="ECO:0000256" key="4">
    <source>
        <dbReference type="SAM" id="SignalP"/>
    </source>
</evidence>
<evidence type="ECO:0000256" key="1">
    <source>
        <dbReference type="ARBA" id="ARBA00009091"/>
    </source>
</evidence>
<feature type="coiled-coil region" evidence="3">
    <location>
        <begin position="58"/>
        <end position="113"/>
    </location>
</feature>
<evidence type="ECO:0000256" key="2">
    <source>
        <dbReference type="ARBA" id="ARBA00022729"/>
    </source>
</evidence>
<dbReference type="GO" id="GO:0051082">
    <property type="term" value="F:unfolded protein binding"/>
    <property type="evidence" value="ECO:0007669"/>
    <property type="project" value="InterPro"/>
</dbReference>
<comment type="caution">
    <text evidence="5">The sequence shown here is derived from an EMBL/GenBank/DDBJ whole genome shotgun (WGS) entry which is preliminary data.</text>
</comment>
<dbReference type="PANTHER" id="PTHR35089">
    <property type="entry name" value="CHAPERONE PROTEIN SKP"/>
    <property type="match status" value="1"/>
</dbReference>